<organism evidence="1 2">
    <name type="scientific">Borreliella americana</name>
    <dbReference type="NCBI Taxonomy" id="478807"/>
    <lineage>
        <taxon>Bacteria</taxon>
        <taxon>Pseudomonadati</taxon>
        <taxon>Spirochaetota</taxon>
        <taxon>Spirochaetia</taxon>
        <taxon>Spirochaetales</taxon>
        <taxon>Borreliaceae</taxon>
        <taxon>Borreliella</taxon>
    </lineage>
</organism>
<dbReference type="Proteomes" id="UP001305925">
    <property type="component" value="Plasmid lp54"/>
</dbReference>
<gene>
    <name evidence="1" type="ORF">QIA00_04700</name>
</gene>
<keyword evidence="1" id="KW-0614">Plasmid</keyword>
<protein>
    <submittedName>
        <fullName evidence="1">Uncharacterized protein</fullName>
    </submittedName>
</protein>
<dbReference type="RefSeq" id="WP_301427674.1">
    <property type="nucleotide sequence ID" value="NZ_CP132452.1"/>
</dbReference>
<name>A0ABZ0CDZ4_9SPIR</name>
<evidence type="ECO:0000313" key="1">
    <source>
        <dbReference type="EMBL" id="WNY64561.1"/>
    </source>
</evidence>
<keyword evidence="2" id="KW-1185">Reference proteome</keyword>
<reference evidence="1" key="1">
    <citation type="submission" date="2023-07" db="EMBL/GenBank/DDBJ databases">
        <title>Genome sequencing of multiple Borrelia sensu lato isolates.</title>
        <authorList>
            <person name="Mongodin E.F."/>
            <person name="Rudenko N."/>
            <person name="Fraser C.M."/>
            <person name="Schutzer S."/>
            <person name="Luft B."/>
            <person name="Morgan R."/>
            <person name="Chastens S."/>
            <person name="Qiu W."/>
        </authorList>
    </citation>
    <scope>NUCLEOTIDE SEQUENCE [LARGE SCALE GENOMIC DNA]</scope>
    <source>
        <strain evidence="1">SCW30h</strain>
    </source>
</reference>
<dbReference type="EMBL" id="CP132452">
    <property type="protein sequence ID" value="WNY64561.1"/>
    <property type="molecule type" value="Genomic_DNA"/>
</dbReference>
<accession>A0ABZ0CDZ4</accession>
<proteinExistence type="predicted"/>
<sequence>MINLKNPKYAVHLVQSKFFVSIENKEERNGAENFRKFKNSTTTSTPNYKRTKGNDYKLLNFNFYKTVKIEI</sequence>
<evidence type="ECO:0000313" key="2">
    <source>
        <dbReference type="Proteomes" id="UP001305925"/>
    </source>
</evidence>
<geneLocation type="plasmid" evidence="1 2">
    <name>lp54</name>
</geneLocation>